<accession>A0ABT6P921</accession>
<dbReference type="RefSeq" id="WP_136973100.1">
    <property type="nucleotide sequence ID" value="NZ_JARZHI010000106.1"/>
</dbReference>
<name>A0ABT6P921_9BACT</name>
<gene>
    <name evidence="1" type="ORF">QHF89_46805</name>
</gene>
<reference evidence="1 2" key="1">
    <citation type="submission" date="2023-04" db="EMBL/GenBank/DDBJ databases">
        <title>The genome sequence of Polyangium sorediatum DSM14670.</title>
        <authorList>
            <person name="Zhang X."/>
        </authorList>
    </citation>
    <scope>NUCLEOTIDE SEQUENCE [LARGE SCALE GENOMIC DNA]</scope>
    <source>
        <strain evidence="1 2">DSM 14670</strain>
    </source>
</reference>
<organism evidence="1 2">
    <name type="scientific">Polyangium sorediatum</name>
    <dbReference type="NCBI Taxonomy" id="889274"/>
    <lineage>
        <taxon>Bacteria</taxon>
        <taxon>Pseudomonadati</taxon>
        <taxon>Myxococcota</taxon>
        <taxon>Polyangia</taxon>
        <taxon>Polyangiales</taxon>
        <taxon>Polyangiaceae</taxon>
        <taxon>Polyangium</taxon>
    </lineage>
</organism>
<dbReference type="Proteomes" id="UP001160301">
    <property type="component" value="Unassembled WGS sequence"/>
</dbReference>
<proteinExistence type="predicted"/>
<comment type="caution">
    <text evidence="1">The sequence shown here is derived from an EMBL/GenBank/DDBJ whole genome shotgun (WGS) entry which is preliminary data.</text>
</comment>
<dbReference type="EMBL" id="JARZHI010000106">
    <property type="protein sequence ID" value="MDI1437107.1"/>
    <property type="molecule type" value="Genomic_DNA"/>
</dbReference>
<keyword evidence="2" id="KW-1185">Reference proteome</keyword>
<evidence type="ECO:0000313" key="1">
    <source>
        <dbReference type="EMBL" id="MDI1437107.1"/>
    </source>
</evidence>
<evidence type="ECO:0000313" key="2">
    <source>
        <dbReference type="Proteomes" id="UP001160301"/>
    </source>
</evidence>
<protein>
    <submittedName>
        <fullName evidence="1">Uncharacterized protein</fullName>
    </submittedName>
</protein>
<sequence>MTAGVDVAASADGGFFVLGTFSGTATWGYGEPNETTMTSAGGNDAFLARYTSDGMLAWVQQAGGAGQDCSDTLTTMCTLSAAADGGALIAGNFVGSAVFGQGQPGSITLVSDWGLDPTGQWAPTGDAFIARYAADGVLAWAKRAGGPAYREGVNTLVGTLDGGAVVAGICGGDLWGQQNEMIFGSGEPNPKTISCASTGDVFVVRYDSNGSPSWVTRVASGASGDSATEILLASDDTTLLTGGYFNTMTFGPGELQETTLKDGGGFLARHSALGALVEAQRISSNASPLGSDLGVDGIAAMIGRFCGTVTFGPGDPGGGLMLSASAGPCGAFFLRYAP</sequence>